<dbReference type="InterPro" id="IPR026444">
    <property type="entry name" value="Secre_tail"/>
</dbReference>
<dbReference type="Proteomes" id="UP000627521">
    <property type="component" value="Unassembled WGS sequence"/>
</dbReference>
<feature type="chain" id="PRO_5047130786" evidence="2">
    <location>
        <begin position="26"/>
        <end position="298"/>
    </location>
</feature>
<dbReference type="Pfam" id="PF18962">
    <property type="entry name" value="Por_Secre_tail"/>
    <property type="match status" value="1"/>
</dbReference>
<evidence type="ECO:0000256" key="1">
    <source>
        <dbReference type="ARBA" id="ARBA00022729"/>
    </source>
</evidence>
<name>A0ABR8LW99_9FLAO</name>
<gene>
    <name evidence="4" type="ORF">IEG06_09270</name>
</gene>
<dbReference type="RefSeq" id="WP_191101344.1">
    <property type="nucleotide sequence ID" value="NZ_JACXXH010000004.1"/>
</dbReference>
<feature type="domain" description="Secretion system C-terminal sorting" evidence="3">
    <location>
        <begin position="227"/>
        <end position="296"/>
    </location>
</feature>
<comment type="caution">
    <text evidence="4">The sequence shown here is derived from an EMBL/GenBank/DDBJ whole genome shotgun (WGS) entry which is preliminary data.</text>
</comment>
<organism evidence="4 5">
    <name type="scientific">Olleya marilimosa</name>
    <dbReference type="NCBI Taxonomy" id="272164"/>
    <lineage>
        <taxon>Bacteria</taxon>
        <taxon>Pseudomonadati</taxon>
        <taxon>Bacteroidota</taxon>
        <taxon>Flavobacteriia</taxon>
        <taxon>Flavobacteriales</taxon>
        <taxon>Flavobacteriaceae</taxon>
    </lineage>
</organism>
<proteinExistence type="predicted"/>
<reference evidence="4 5" key="1">
    <citation type="submission" date="2020-09" db="EMBL/GenBank/DDBJ databases">
        <title>Bacillus nautilus sp. nov., Chryseoglobus crepusculi sp. nov, and Psychrobacter noctis sp. nov., isolated from deep-sea sponges from the equatorial Atlantic.</title>
        <authorList>
            <person name="Stennett H.L."/>
            <person name="Williams S.E."/>
        </authorList>
    </citation>
    <scope>NUCLEOTIDE SEQUENCE [LARGE SCALE GENOMIC DNA]</scope>
    <source>
        <strain evidence="4 5">28M-24</strain>
    </source>
</reference>
<evidence type="ECO:0000256" key="2">
    <source>
        <dbReference type="SAM" id="SignalP"/>
    </source>
</evidence>
<dbReference type="NCBIfam" id="TIGR04183">
    <property type="entry name" value="Por_Secre_tail"/>
    <property type="match status" value="1"/>
</dbReference>
<feature type="signal peptide" evidence="2">
    <location>
        <begin position="1"/>
        <end position="25"/>
    </location>
</feature>
<protein>
    <submittedName>
        <fullName evidence="4">T9SS type A sorting domain-containing protein</fullName>
    </submittedName>
</protein>
<keyword evidence="1 2" id="KW-0732">Signal</keyword>
<accession>A0ABR8LW99</accession>
<evidence type="ECO:0000313" key="5">
    <source>
        <dbReference type="Proteomes" id="UP000627521"/>
    </source>
</evidence>
<evidence type="ECO:0000259" key="3">
    <source>
        <dbReference type="Pfam" id="PF18962"/>
    </source>
</evidence>
<evidence type="ECO:0000313" key="4">
    <source>
        <dbReference type="EMBL" id="MBD3863643.1"/>
    </source>
</evidence>
<dbReference type="EMBL" id="JACXXH010000004">
    <property type="protein sequence ID" value="MBD3863643.1"/>
    <property type="molecule type" value="Genomic_DNA"/>
</dbReference>
<sequence length="298" mass="32416">MKKNYNFKLNKISILLLLLSSSLFAQVNDENFDGLTPNLRGLDYTTNGIRFQQIAPNVISQMASLSEASTFIITPTSSDLGLLFNIDNSGTISGPNIGAFDYRIGSADGSEFKMVSMEADMSANPASNGYAFTATATGYIDGVSVVSDIIDFTISDNNGTITYTKDAIPAANGGTLTFSEAWSNIDEIRFTGGNSSSISLLMIDQLNFSPPNTLSIVDNTLDSNITIFPNPTKDIVTIDFAVTTVYNIKVHSILGELVFEKDNIMDNKYSFQLNQPAGLYIISLITENEQLQLKLIKE</sequence>
<keyword evidence="5" id="KW-1185">Reference proteome</keyword>